<dbReference type="Gene3D" id="3.40.50.10170">
    <property type="match status" value="1"/>
</dbReference>
<dbReference type="RefSeq" id="WP_024037949.1">
    <property type="nucleotide sequence ID" value="NZ_BAABXU010000001.1"/>
</dbReference>
<reference evidence="3" key="1">
    <citation type="submission" date="2019-11" db="EMBL/GenBank/DDBJ databases">
        <authorList>
            <person name="Feng L."/>
        </authorList>
    </citation>
    <scope>NUCLEOTIDE SEQUENCE</scope>
    <source>
        <strain evidence="3">IbartlettiiLFYP30</strain>
    </source>
</reference>
<gene>
    <name evidence="3" type="ORF">IBLFYP30_02620</name>
    <name evidence="2" type="ORF">LIP50_10030</name>
</gene>
<evidence type="ECO:0000313" key="3">
    <source>
        <dbReference type="EMBL" id="VYU42200.1"/>
    </source>
</evidence>
<organism evidence="3">
    <name type="scientific">Intestinibacter bartlettii</name>
    <dbReference type="NCBI Taxonomy" id="261299"/>
    <lineage>
        <taxon>Bacteria</taxon>
        <taxon>Bacillati</taxon>
        <taxon>Bacillota</taxon>
        <taxon>Clostridia</taxon>
        <taxon>Peptostreptococcales</taxon>
        <taxon>Peptostreptococcaceae</taxon>
        <taxon>Intestinibacter</taxon>
    </lineage>
</organism>
<protein>
    <submittedName>
        <fullName evidence="3">DegV domain-containing protein</fullName>
    </submittedName>
    <submittedName>
        <fullName evidence="2">DegV family protein</fullName>
    </submittedName>
</protein>
<dbReference type="GO" id="GO:0008289">
    <property type="term" value="F:lipid binding"/>
    <property type="evidence" value="ECO:0007669"/>
    <property type="project" value="UniProtKB-KW"/>
</dbReference>
<keyword evidence="1" id="KW-0446">Lipid-binding</keyword>
<dbReference type="EMBL" id="JAJBMB010000009">
    <property type="protein sequence ID" value="MCB5446540.1"/>
    <property type="molecule type" value="Genomic_DNA"/>
</dbReference>
<dbReference type="PANTHER" id="PTHR33434:SF2">
    <property type="entry name" value="FATTY ACID-BINDING PROTEIN TM_1468"/>
    <property type="match status" value="1"/>
</dbReference>
<dbReference type="Proteomes" id="UP001299409">
    <property type="component" value="Unassembled WGS sequence"/>
</dbReference>
<reference evidence="2 4" key="2">
    <citation type="submission" date="2021-10" db="EMBL/GenBank/DDBJ databases">
        <title>Collection of gut derived symbiotic bacterial strains cultured from healthy donors.</title>
        <authorList>
            <person name="Lin H."/>
            <person name="Littmann E."/>
            <person name="Claire K."/>
            <person name="Pamer E."/>
        </authorList>
    </citation>
    <scope>NUCLEOTIDE SEQUENCE [LARGE SCALE GENOMIC DNA]</scope>
    <source>
        <strain evidence="2 4">MSK.17.68</strain>
    </source>
</reference>
<evidence type="ECO:0000313" key="4">
    <source>
        <dbReference type="Proteomes" id="UP001299409"/>
    </source>
</evidence>
<evidence type="ECO:0000256" key="1">
    <source>
        <dbReference type="ARBA" id="ARBA00023121"/>
    </source>
</evidence>
<sequence>MDKIKIITDGSCDLSHEVLNKFNINVVPLGVSFGEEHYTAGVDIDNKEFYAKMKESKELPKTFCPSPENFCKEYQCEEDKIIVIALSSKLSGTYNSASLARDLYLSEHKEKDIRVIDSMTGSIGAGLLLIKAAKMISEGKDIDEIVEAIENLKEKISFYGTLETLENAIKGGRINPLAGKIIGALNFKAIVQIKDGVVKPIDKARGESNSIKKVANYITSSIEDTKDKILCLMHANCPEKAHKLLSIIEKTHKFDEVYISEVGPVMGTYTSEGAVLGAVL</sequence>
<dbReference type="EMBL" id="CACRUE010000039">
    <property type="protein sequence ID" value="VYU42200.1"/>
    <property type="molecule type" value="Genomic_DNA"/>
</dbReference>
<dbReference type="PROSITE" id="PS51482">
    <property type="entry name" value="DEGV"/>
    <property type="match status" value="1"/>
</dbReference>
<dbReference type="Pfam" id="PF02645">
    <property type="entry name" value="DegV"/>
    <property type="match status" value="1"/>
</dbReference>
<evidence type="ECO:0000313" key="2">
    <source>
        <dbReference type="EMBL" id="MCB5446540.1"/>
    </source>
</evidence>
<dbReference type="InterPro" id="IPR050270">
    <property type="entry name" value="DegV_domain_contain"/>
</dbReference>
<dbReference type="InterPro" id="IPR003797">
    <property type="entry name" value="DegV"/>
</dbReference>
<keyword evidence="4" id="KW-1185">Reference proteome</keyword>
<dbReference type="SUPFAM" id="SSF82549">
    <property type="entry name" value="DAK1/DegV-like"/>
    <property type="match status" value="1"/>
</dbReference>
<dbReference type="PANTHER" id="PTHR33434">
    <property type="entry name" value="DEGV DOMAIN-CONTAINING PROTEIN DR_1986-RELATED"/>
    <property type="match status" value="1"/>
</dbReference>
<dbReference type="AlphaFoldDB" id="A0A6N3EM11"/>
<name>A0A6N3EM11_9FIRM</name>
<dbReference type="Gene3D" id="3.30.1180.10">
    <property type="match status" value="1"/>
</dbReference>
<dbReference type="InterPro" id="IPR043168">
    <property type="entry name" value="DegV_C"/>
</dbReference>
<proteinExistence type="predicted"/>
<dbReference type="NCBIfam" id="TIGR00762">
    <property type="entry name" value="DegV"/>
    <property type="match status" value="1"/>
</dbReference>
<accession>A0A6N3EM11</accession>